<feature type="transmembrane region" description="Helical" evidence="4">
    <location>
        <begin position="185"/>
        <end position="211"/>
    </location>
</feature>
<dbReference type="Pfam" id="PF00535">
    <property type="entry name" value="Glycos_transf_2"/>
    <property type="match status" value="1"/>
</dbReference>
<dbReference type="InterPro" id="IPR001173">
    <property type="entry name" value="Glyco_trans_2-like"/>
</dbReference>
<evidence type="ECO:0000256" key="3">
    <source>
        <dbReference type="ARBA" id="ARBA00022679"/>
    </source>
</evidence>
<keyword evidence="7" id="KW-1185">Reference proteome</keyword>
<gene>
    <name evidence="6" type="ORF">SAMN05444372_102294</name>
</gene>
<keyword evidence="2" id="KW-0328">Glycosyltransferase</keyword>
<accession>A0A1M5H4U6</accession>
<dbReference type="InterPro" id="IPR029044">
    <property type="entry name" value="Nucleotide-diphossugar_trans"/>
</dbReference>
<dbReference type="OrthoDB" id="1326385at2"/>
<proteinExistence type="inferred from homology"/>
<sequence>MIVVYHSGSKISAIITADNQSIAFNSNGTIANGLSVLAQQFPDATIVWCNIALKENLNLDAIPLLLHHNKMMLSYSSQSYIGNEIGYVEESLFANSNKKVSFATWQMCCEVGAIHATVINAIKDKILPGQDFDYYLNSVAKLSMPYGLLCYSEPALLKNQQIFSKNSASIYTLFRFVKQHYKTRWLFLLFFNMLIYDLKFPLFPMIFSFFYKKRNSRRINLDHIAIKSSKTVIDKKTVDVIIPTIGREDYLYVVLKDFAVQTHLPEKIIIVEQNPDPLSKSNLEYIYNEKWPFKIQHFFIHQAGACNARNLALSQVESEWVFLADDDIKLANDFLNNALETIIDFGTNMATLSCLQKGENHIYKNVMQWGSFGSGCSLVKAAILQNTKFNMGFEFGYGEDNDFGMQLRHQGHDVLYLPHPEILHLKAPIGGFRTKPQLLWRDDKVQPKPSPTVMLYILSNNTKQQLLGYKTTLFLKYYKHQKIKNPLSYLLYFQKQWKQSVFWANQLKAKS</sequence>
<organism evidence="6 7">
    <name type="scientific">Flavobacterium micromati</name>
    <dbReference type="NCBI Taxonomy" id="229205"/>
    <lineage>
        <taxon>Bacteria</taxon>
        <taxon>Pseudomonadati</taxon>
        <taxon>Bacteroidota</taxon>
        <taxon>Flavobacteriia</taxon>
        <taxon>Flavobacteriales</taxon>
        <taxon>Flavobacteriaceae</taxon>
        <taxon>Flavobacterium</taxon>
    </lineage>
</organism>
<dbReference type="Proteomes" id="UP000184020">
    <property type="component" value="Unassembled WGS sequence"/>
</dbReference>
<evidence type="ECO:0000259" key="5">
    <source>
        <dbReference type="Pfam" id="PF00535"/>
    </source>
</evidence>
<comment type="similarity">
    <text evidence="1">Belongs to the glycosyltransferase 2 family.</text>
</comment>
<keyword evidence="4" id="KW-0472">Membrane</keyword>
<protein>
    <submittedName>
        <fullName evidence="6">Glycosyltransferase, GT2 family</fullName>
    </submittedName>
</protein>
<evidence type="ECO:0000313" key="6">
    <source>
        <dbReference type="EMBL" id="SHG11061.1"/>
    </source>
</evidence>
<dbReference type="STRING" id="229205.SAMN05444372_102294"/>
<dbReference type="RefSeq" id="WP_073017248.1">
    <property type="nucleotide sequence ID" value="NZ_FQWF01000002.1"/>
</dbReference>
<name>A0A1M5H4U6_9FLAO</name>
<dbReference type="PANTHER" id="PTHR43179">
    <property type="entry name" value="RHAMNOSYLTRANSFERASE WBBL"/>
    <property type="match status" value="1"/>
</dbReference>
<dbReference type="EMBL" id="FQWF01000002">
    <property type="protein sequence ID" value="SHG11061.1"/>
    <property type="molecule type" value="Genomic_DNA"/>
</dbReference>
<dbReference type="SUPFAM" id="SSF53448">
    <property type="entry name" value="Nucleotide-diphospho-sugar transferases"/>
    <property type="match status" value="1"/>
</dbReference>
<dbReference type="GO" id="GO:0016757">
    <property type="term" value="F:glycosyltransferase activity"/>
    <property type="evidence" value="ECO:0007669"/>
    <property type="project" value="UniProtKB-KW"/>
</dbReference>
<reference evidence="7" key="1">
    <citation type="submission" date="2016-11" db="EMBL/GenBank/DDBJ databases">
        <authorList>
            <person name="Varghese N."/>
            <person name="Submissions S."/>
        </authorList>
    </citation>
    <scope>NUCLEOTIDE SEQUENCE [LARGE SCALE GENOMIC DNA]</scope>
    <source>
        <strain evidence="7">DSM 17659</strain>
    </source>
</reference>
<evidence type="ECO:0000256" key="1">
    <source>
        <dbReference type="ARBA" id="ARBA00006739"/>
    </source>
</evidence>
<evidence type="ECO:0000256" key="2">
    <source>
        <dbReference type="ARBA" id="ARBA00022676"/>
    </source>
</evidence>
<keyword evidence="3 6" id="KW-0808">Transferase</keyword>
<evidence type="ECO:0000256" key="4">
    <source>
        <dbReference type="SAM" id="Phobius"/>
    </source>
</evidence>
<feature type="domain" description="Glycosyltransferase 2-like" evidence="5">
    <location>
        <begin position="240"/>
        <end position="358"/>
    </location>
</feature>
<dbReference type="Gene3D" id="3.90.550.10">
    <property type="entry name" value="Spore Coat Polysaccharide Biosynthesis Protein SpsA, Chain A"/>
    <property type="match status" value="1"/>
</dbReference>
<dbReference type="AlphaFoldDB" id="A0A1M5H4U6"/>
<dbReference type="PANTHER" id="PTHR43179:SF12">
    <property type="entry name" value="GALACTOFURANOSYLTRANSFERASE GLFT2"/>
    <property type="match status" value="1"/>
</dbReference>
<evidence type="ECO:0000313" key="7">
    <source>
        <dbReference type="Proteomes" id="UP000184020"/>
    </source>
</evidence>
<keyword evidence="4" id="KW-1133">Transmembrane helix</keyword>
<keyword evidence="4" id="KW-0812">Transmembrane</keyword>